<evidence type="ECO:0000256" key="1">
    <source>
        <dbReference type="SAM" id="Phobius"/>
    </source>
</evidence>
<sequence length="105" mass="11862">MFQAFLLGFWAIWSYDRDVHAISESLTFMIIAVLISMGVNFAIPMINGEWALIMAILWMYVAGVLTVVNRYSNSFVTTMLIACISAVGFYQLSERLPGWVASWIV</sequence>
<dbReference type="STRING" id="1931275.BV914_08975"/>
<evidence type="ECO:0000313" key="2">
    <source>
        <dbReference type="EMBL" id="OSI20888.1"/>
    </source>
</evidence>
<dbReference type="Proteomes" id="UP000193346">
    <property type="component" value="Unassembled WGS sequence"/>
</dbReference>
<evidence type="ECO:0000313" key="4">
    <source>
        <dbReference type="Proteomes" id="UP000193303"/>
    </source>
</evidence>
<keyword evidence="1" id="KW-0812">Transmembrane</keyword>
<accession>A0A1X3DHP2</accession>
<evidence type="ECO:0008006" key="6">
    <source>
        <dbReference type="Google" id="ProtNLM"/>
    </source>
</evidence>
<organism evidence="2 4">
    <name type="scientific">Neisseria dumasiana</name>
    <dbReference type="NCBI Taxonomy" id="1931275"/>
    <lineage>
        <taxon>Bacteria</taxon>
        <taxon>Pseudomonadati</taxon>
        <taxon>Pseudomonadota</taxon>
        <taxon>Betaproteobacteria</taxon>
        <taxon>Neisseriales</taxon>
        <taxon>Neisseriaceae</taxon>
        <taxon>Neisseria</taxon>
    </lineage>
</organism>
<dbReference type="EMBL" id="MTAC01000027">
    <property type="protein sequence ID" value="OSI32428.1"/>
    <property type="molecule type" value="Genomic_DNA"/>
</dbReference>
<dbReference type="RefSeq" id="WP_085356760.1">
    <property type="nucleotide sequence ID" value="NZ_CP091509.1"/>
</dbReference>
<dbReference type="AlphaFoldDB" id="A0A1X3DHP2"/>
<feature type="transmembrane region" description="Helical" evidence="1">
    <location>
        <begin position="26"/>
        <end position="43"/>
    </location>
</feature>
<dbReference type="EMBL" id="MTAB01000013">
    <property type="protein sequence ID" value="OSI20888.1"/>
    <property type="molecule type" value="Genomic_DNA"/>
</dbReference>
<name>A0A1X3DHP2_9NEIS</name>
<dbReference type="Proteomes" id="UP000193303">
    <property type="component" value="Unassembled WGS sequence"/>
</dbReference>
<evidence type="ECO:0000313" key="5">
    <source>
        <dbReference type="Proteomes" id="UP000193346"/>
    </source>
</evidence>
<feature type="transmembrane region" description="Helical" evidence="1">
    <location>
        <begin position="50"/>
        <end position="68"/>
    </location>
</feature>
<feature type="transmembrane region" description="Helical" evidence="1">
    <location>
        <begin position="74"/>
        <end position="92"/>
    </location>
</feature>
<reference evidence="4" key="2">
    <citation type="submission" date="2017-01" db="EMBL/GenBank/DDBJ databases">
        <authorList>
            <person name="Mah S.A."/>
            <person name="Swanson W.J."/>
            <person name="Moy G.W."/>
            <person name="Vacquier V.D."/>
        </authorList>
    </citation>
    <scope>NUCLEOTIDE SEQUENCE [LARGE SCALE GENOMIC DNA]</scope>
    <source>
        <strain evidence="4">124861</strain>
    </source>
</reference>
<dbReference type="OrthoDB" id="8611558at2"/>
<evidence type="ECO:0000313" key="3">
    <source>
        <dbReference type="EMBL" id="OSI32428.1"/>
    </source>
</evidence>
<keyword evidence="5" id="KW-1185">Reference proteome</keyword>
<gene>
    <name evidence="2" type="ORF">BV912_06995</name>
    <name evidence="3" type="ORF">BV913_09660</name>
</gene>
<proteinExistence type="predicted"/>
<reference evidence="2 5" key="1">
    <citation type="submission" date="2017-01" db="EMBL/GenBank/DDBJ databases">
        <authorList>
            <person name="Wolfgang W.J."/>
            <person name="Cole J."/>
            <person name="Wroblewski D."/>
            <person name="Mcginnis J."/>
            <person name="Musser K.A."/>
        </authorList>
    </citation>
    <scope>NUCLEOTIDE SEQUENCE</scope>
    <source>
        <strain evidence="2">124861</strain>
        <strain evidence="3 5">93087</strain>
    </source>
</reference>
<protein>
    <recommendedName>
        <fullName evidence="6">Multidrug transporter MatE</fullName>
    </recommendedName>
</protein>
<keyword evidence="1" id="KW-1133">Transmembrane helix</keyword>
<keyword evidence="1" id="KW-0472">Membrane</keyword>
<comment type="caution">
    <text evidence="2">The sequence shown here is derived from an EMBL/GenBank/DDBJ whole genome shotgun (WGS) entry which is preliminary data.</text>
</comment>